<evidence type="ECO:0000313" key="4">
    <source>
        <dbReference type="Proteomes" id="UP000789405"/>
    </source>
</evidence>
<keyword evidence="2" id="KW-1133">Transmembrane helix</keyword>
<feature type="region of interest" description="Disordered" evidence="1">
    <location>
        <begin position="456"/>
        <end position="481"/>
    </location>
</feature>
<feature type="compositionally biased region" description="Polar residues" evidence="1">
    <location>
        <begin position="259"/>
        <end position="270"/>
    </location>
</feature>
<gene>
    <name evidence="3" type="ORF">DERYTH_LOCUS951</name>
</gene>
<comment type="caution">
    <text evidence="3">The sequence shown here is derived from an EMBL/GenBank/DDBJ whole genome shotgun (WGS) entry which is preliminary data.</text>
</comment>
<feature type="region of interest" description="Disordered" evidence="1">
    <location>
        <begin position="323"/>
        <end position="352"/>
    </location>
</feature>
<dbReference type="AlphaFoldDB" id="A0A9N8YW81"/>
<protein>
    <submittedName>
        <fullName evidence="3">6143_t:CDS:1</fullName>
    </submittedName>
</protein>
<feature type="compositionally biased region" description="Basic and acidic residues" evidence="1">
    <location>
        <begin position="340"/>
        <end position="352"/>
    </location>
</feature>
<name>A0A9N8YW81_9GLOM</name>
<dbReference type="OrthoDB" id="2290256at2759"/>
<feature type="transmembrane region" description="Helical" evidence="2">
    <location>
        <begin position="701"/>
        <end position="724"/>
    </location>
</feature>
<feature type="compositionally biased region" description="Basic and acidic residues" evidence="1">
    <location>
        <begin position="238"/>
        <end position="251"/>
    </location>
</feature>
<proteinExistence type="predicted"/>
<evidence type="ECO:0000256" key="2">
    <source>
        <dbReference type="SAM" id="Phobius"/>
    </source>
</evidence>
<evidence type="ECO:0000313" key="3">
    <source>
        <dbReference type="EMBL" id="CAG8459826.1"/>
    </source>
</evidence>
<feature type="compositionally biased region" description="Basic residues" evidence="1">
    <location>
        <begin position="287"/>
        <end position="297"/>
    </location>
</feature>
<evidence type="ECO:0000256" key="1">
    <source>
        <dbReference type="SAM" id="MobiDB-lite"/>
    </source>
</evidence>
<sequence length="742" mass="84725">MNLDKERTSNPGKGFGSLMGDDGGKESIAKLIADVKDEDALKLIQATQKNLNQKHHSFNGIESVGQKSFSRIDAPQDYGFFPSETTLSNSRMCKQYLENKYHVVFKIINNNDVYNPLLVVKNRKVDVNNEGINDHSSISVNKVRQSINRGKTGGSASRRKTPNPWHVTHMEIIKDYEQRNNISDMSTSFKNSDLESSSYNNVDHVPQNSLLHMGSEPVTTKKNLPYRRLSQIFIPPSQEKEESRLPTEGGRRGGKHSRTLSLNEDITSPLTKDDHQSKSKRGLLSIFKRKDRKHNKRGRSDTEIDDNGDGQVGAIKELVDRSSSFPTINLSSGDPSPKSSSEDVRPLPEKDKDFLSISNNVNVYNSKEIMNNDLAEYGVKYDNEMLKKPNRDTLIVLSDDTSMYAGSSNGSSARHSMEFDSIKNTQMDIYLSSESKHSTSEALHVEDHLKKLSEDENVNNKIIDSSSESEEDTKDDDELDDDIDETINVDLDVLPPNLRKLYQKDNSRYVELNIRSNDDFKFNKFVRRKSRSRFELDKTLYDLRISLVGDVSHNQKRINQNETSLLIERCDDYIKEAKELLNKHEQILLDREDIIVKNNCRSFSSQSLTTKGYHTPMVYELKKNIDEKTKSLNSSLINIENTANKLKTQHNSISDEMKAMFEKFEDISLSVNHDYFHELKILEDNIHILVSESGKSPLLDIFYLMLSYVLAGIMFIFWFLVACFKLGRRILSLSRTLWGSVN</sequence>
<keyword evidence="2" id="KW-0472">Membrane</keyword>
<feature type="region of interest" description="Disordered" evidence="1">
    <location>
        <begin position="1"/>
        <end position="21"/>
    </location>
</feature>
<keyword evidence="2" id="KW-0812">Transmembrane</keyword>
<feature type="region of interest" description="Disordered" evidence="1">
    <location>
        <begin position="232"/>
        <end position="311"/>
    </location>
</feature>
<reference evidence="3" key="1">
    <citation type="submission" date="2021-06" db="EMBL/GenBank/DDBJ databases">
        <authorList>
            <person name="Kallberg Y."/>
            <person name="Tangrot J."/>
            <person name="Rosling A."/>
        </authorList>
    </citation>
    <scope>NUCLEOTIDE SEQUENCE</scope>
    <source>
        <strain evidence="3">MA453B</strain>
    </source>
</reference>
<keyword evidence="4" id="KW-1185">Reference proteome</keyword>
<organism evidence="3 4">
    <name type="scientific">Dentiscutata erythropus</name>
    <dbReference type="NCBI Taxonomy" id="1348616"/>
    <lineage>
        <taxon>Eukaryota</taxon>
        <taxon>Fungi</taxon>
        <taxon>Fungi incertae sedis</taxon>
        <taxon>Mucoromycota</taxon>
        <taxon>Glomeromycotina</taxon>
        <taxon>Glomeromycetes</taxon>
        <taxon>Diversisporales</taxon>
        <taxon>Gigasporaceae</taxon>
        <taxon>Dentiscutata</taxon>
    </lineage>
</organism>
<dbReference type="Proteomes" id="UP000789405">
    <property type="component" value="Unassembled WGS sequence"/>
</dbReference>
<dbReference type="EMBL" id="CAJVPY010000236">
    <property type="protein sequence ID" value="CAG8459826.1"/>
    <property type="molecule type" value="Genomic_DNA"/>
</dbReference>
<accession>A0A9N8YW81</accession>
<feature type="compositionally biased region" description="Acidic residues" evidence="1">
    <location>
        <begin position="467"/>
        <end position="481"/>
    </location>
</feature>